<comment type="caution">
    <text evidence="2">The sequence shown here is derived from an EMBL/GenBank/DDBJ whole genome shotgun (WGS) entry which is preliminary data.</text>
</comment>
<evidence type="ECO:0000256" key="1">
    <source>
        <dbReference type="SAM" id="Phobius"/>
    </source>
</evidence>
<feature type="transmembrane region" description="Helical" evidence="1">
    <location>
        <begin position="21"/>
        <end position="39"/>
    </location>
</feature>
<dbReference type="EMBL" id="JAYGIM010000010">
    <property type="protein sequence ID" value="MEA5427757.1"/>
    <property type="molecule type" value="Genomic_DNA"/>
</dbReference>
<organism evidence="2 3">
    <name type="scientific">Arcicella lustrica</name>
    <dbReference type="NCBI Taxonomy" id="2984196"/>
    <lineage>
        <taxon>Bacteria</taxon>
        <taxon>Pseudomonadati</taxon>
        <taxon>Bacteroidota</taxon>
        <taxon>Cytophagia</taxon>
        <taxon>Cytophagales</taxon>
        <taxon>Flectobacillaceae</taxon>
        <taxon>Arcicella</taxon>
    </lineage>
</organism>
<dbReference type="Proteomes" id="UP001302222">
    <property type="component" value="Unassembled WGS sequence"/>
</dbReference>
<gene>
    <name evidence="2" type="ORF">VB798_14295</name>
</gene>
<feature type="transmembrane region" description="Helical" evidence="1">
    <location>
        <begin position="75"/>
        <end position="95"/>
    </location>
</feature>
<evidence type="ECO:0000313" key="3">
    <source>
        <dbReference type="Proteomes" id="UP001302222"/>
    </source>
</evidence>
<evidence type="ECO:0008006" key="4">
    <source>
        <dbReference type="Google" id="ProtNLM"/>
    </source>
</evidence>
<keyword evidence="1" id="KW-1133">Transmembrane helix</keyword>
<evidence type="ECO:0000313" key="2">
    <source>
        <dbReference type="EMBL" id="MEA5427757.1"/>
    </source>
</evidence>
<proteinExistence type="predicted"/>
<keyword evidence="3" id="KW-1185">Reference proteome</keyword>
<protein>
    <recommendedName>
        <fullName evidence="4">DoxX family protein</fullName>
    </recommendedName>
</protein>
<keyword evidence="1" id="KW-0472">Membrane</keyword>
<sequence length="437" mass="51008">MSSEKENIIFKKPYESILFRGLFLFVTVTSIPFYPSFYLKDYSESFQTKSHPFRIIDVASQNNPWFFNNADGKNYVGWFITLLLSIVIGAIWYFFDKKRKDFSQLSYWFFVIVRYSLALRMSWFAIAKVFPVQMPFPTISQLNTNLGEFTPGKLYWLTTGVSPFFEVFAGIFELTATILILFRRTTTLGALMMVAILLPIWFVNIGYDAGVELTSLHIFTLAVLLLVKDFKPFWDLLILHKASNIPAFISPDFLKKWQNNTRLVLKWGFILIFLVYRGFEYGRVYAADKTFKLPLTDGVKEFAGFYDVSAFSINNQIIPYSTTDTIRWQNVVFEKFNTFSIKVGSQTKLNTDNKARTTEYYGNVGRLYYGYEIDSLKQSLTLWNRADTSKKILLKYKHINHKQFILKGINESGDSLFVILRKIEKQYPLVEKKVRIF</sequence>
<reference evidence="2 3" key="1">
    <citation type="submission" date="2023-12" db="EMBL/GenBank/DDBJ databases">
        <title>Novel species of the genus Arcicella isolated from rivers.</title>
        <authorList>
            <person name="Lu H."/>
        </authorList>
    </citation>
    <scope>NUCLEOTIDE SEQUENCE [LARGE SCALE GENOMIC DNA]</scope>
    <source>
        <strain evidence="2 3">DC25W</strain>
    </source>
</reference>
<feature type="transmembrane region" description="Helical" evidence="1">
    <location>
        <begin position="188"/>
        <end position="207"/>
    </location>
</feature>
<keyword evidence="1" id="KW-0812">Transmembrane</keyword>
<name>A0ABU5SKP7_9BACT</name>
<dbReference type="RefSeq" id="WP_323259453.1">
    <property type="nucleotide sequence ID" value="NZ_JAYGIM010000010.1"/>
</dbReference>
<feature type="transmembrane region" description="Helical" evidence="1">
    <location>
        <begin position="154"/>
        <end position="181"/>
    </location>
</feature>
<feature type="transmembrane region" description="Helical" evidence="1">
    <location>
        <begin position="107"/>
        <end position="126"/>
    </location>
</feature>
<accession>A0ABU5SKP7</accession>